<keyword evidence="2" id="KW-0732">Signal</keyword>
<dbReference type="Gene3D" id="1.10.390.10">
    <property type="entry name" value="Neutral Protease Domain 2"/>
    <property type="match status" value="1"/>
</dbReference>
<keyword evidence="4" id="KW-0031">Aminopeptidase</keyword>
<evidence type="ECO:0000256" key="2">
    <source>
        <dbReference type="SAM" id="SignalP"/>
    </source>
</evidence>
<feature type="signal peptide" evidence="2">
    <location>
        <begin position="1"/>
        <end position="21"/>
    </location>
</feature>
<gene>
    <name evidence="4" type="ORF">EV148_101553</name>
</gene>
<reference evidence="4 5" key="1">
    <citation type="journal article" date="2015" name="Stand. Genomic Sci.">
        <title>Genomic Encyclopedia of Bacterial and Archaeal Type Strains, Phase III: the genomes of soil and plant-associated and newly described type strains.</title>
        <authorList>
            <person name="Whitman W.B."/>
            <person name="Woyke T."/>
            <person name="Klenk H.P."/>
            <person name="Zhou Y."/>
            <person name="Lilburn T.G."/>
            <person name="Beck B.J."/>
            <person name="De Vos P."/>
            <person name="Vandamme P."/>
            <person name="Eisen J.A."/>
            <person name="Garrity G."/>
            <person name="Hugenholtz P."/>
            <person name="Kyrpides N.C."/>
        </authorList>
    </citation>
    <scope>NUCLEOTIDE SEQUENCE [LARGE SCALE GENOMIC DNA]</scope>
    <source>
        <strain evidence="4 5">A3</strain>
    </source>
</reference>
<proteinExistence type="predicted"/>
<evidence type="ECO:0000256" key="1">
    <source>
        <dbReference type="SAM" id="MobiDB-lite"/>
    </source>
</evidence>
<dbReference type="InterPro" id="IPR027268">
    <property type="entry name" value="Peptidase_M4/M1_CTD_sf"/>
</dbReference>
<name>A0A4R2IER5_9GAMM</name>
<evidence type="ECO:0000259" key="3">
    <source>
        <dbReference type="Pfam" id="PF05299"/>
    </source>
</evidence>
<organism evidence="4 5">
    <name type="scientific">Dokdonella fugitiva</name>
    <dbReference type="NCBI Taxonomy" id="328517"/>
    <lineage>
        <taxon>Bacteria</taxon>
        <taxon>Pseudomonadati</taxon>
        <taxon>Pseudomonadota</taxon>
        <taxon>Gammaproteobacteria</taxon>
        <taxon>Lysobacterales</taxon>
        <taxon>Rhodanobacteraceae</taxon>
        <taxon>Dokdonella</taxon>
    </lineage>
</organism>
<protein>
    <submittedName>
        <fullName evidence="4">M61 glycyl aminopeptidase</fullName>
    </submittedName>
</protein>
<feature type="domain" description="Peptidase M61 catalytic" evidence="3">
    <location>
        <begin position="291"/>
        <end position="349"/>
    </location>
</feature>
<dbReference type="Proteomes" id="UP000294862">
    <property type="component" value="Unassembled WGS sequence"/>
</dbReference>
<evidence type="ECO:0000313" key="5">
    <source>
        <dbReference type="Proteomes" id="UP000294862"/>
    </source>
</evidence>
<dbReference type="OrthoDB" id="1467486at2"/>
<dbReference type="RefSeq" id="WP_131993083.1">
    <property type="nucleotide sequence ID" value="NZ_SLWQ01000001.1"/>
</dbReference>
<accession>A0A4R2IER5</accession>
<sequence>MKRIAALWCVVLPFAAGLVAAGEPARYALRYDAATRTMHASLCLDRAATLQRFSGDASAPGHVEDLARSSGAPLQQGGDGWSARDWRAGECLRWRADLGRIADANARSSALRAAETITDPGGWLLWAANVAAADARVDLPAGIALSTPWTPEPSAGTTRRYHIERTPPDWLARIAIGRMSETTIQRPGGRLHVAIGGPPDPAQRRRLLAWLGRVSDAATTAYGHLPLADVQVLVIPVGAQRDAVVFGQSTRGEGNGLTLFVDPSRDAHAFERDWIAVHELSHLFHPHLGARGAWLAEGLATYLQNVLRARAGLLTPAQAWAELADGFARGRAATPRGDATPLEQASLDMERAHGYTRVYWSGTAYWLAVDLELRRASGGRIGVDEALRRFDACCLAPTRSWTPQAFVERLDALAGTDVFARRWREYRTLTRFPATPALDTVDAAARAGIMGAGGGDEAEGEGRDWNTKGTKERPIERKSLKHGAPEGRGFR</sequence>
<feature type="region of interest" description="Disordered" evidence="1">
    <location>
        <begin position="450"/>
        <end position="491"/>
    </location>
</feature>
<dbReference type="Pfam" id="PF05299">
    <property type="entry name" value="Peptidase_M61"/>
    <property type="match status" value="1"/>
</dbReference>
<dbReference type="GO" id="GO:0004177">
    <property type="term" value="F:aminopeptidase activity"/>
    <property type="evidence" value="ECO:0007669"/>
    <property type="project" value="UniProtKB-KW"/>
</dbReference>
<dbReference type="InterPro" id="IPR007963">
    <property type="entry name" value="Peptidase_M61_catalytic"/>
</dbReference>
<dbReference type="EMBL" id="SLWQ01000001">
    <property type="protein sequence ID" value="TCO43134.1"/>
    <property type="molecule type" value="Genomic_DNA"/>
</dbReference>
<dbReference type="AlphaFoldDB" id="A0A4R2IER5"/>
<keyword evidence="4" id="KW-0378">Hydrolase</keyword>
<feature type="chain" id="PRO_5020491338" evidence="2">
    <location>
        <begin position="22"/>
        <end position="491"/>
    </location>
</feature>
<feature type="compositionally biased region" description="Basic and acidic residues" evidence="1">
    <location>
        <begin position="460"/>
        <end position="491"/>
    </location>
</feature>
<evidence type="ECO:0000313" key="4">
    <source>
        <dbReference type="EMBL" id="TCO43134.1"/>
    </source>
</evidence>
<keyword evidence="4" id="KW-0645">Protease</keyword>
<comment type="caution">
    <text evidence="4">The sequence shown here is derived from an EMBL/GenBank/DDBJ whole genome shotgun (WGS) entry which is preliminary data.</text>
</comment>
<keyword evidence="5" id="KW-1185">Reference proteome</keyword>